<protein>
    <recommendedName>
        <fullName evidence="5">Squalene cyclase C-terminal domain-containing protein</fullName>
    </recommendedName>
</protein>
<organism evidence="3 4">
    <name type="scientific">Posidoniimonas polymericola</name>
    <dbReference type="NCBI Taxonomy" id="2528002"/>
    <lineage>
        <taxon>Bacteria</taxon>
        <taxon>Pseudomonadati</taxon>
        <taxon>Planctomycetota</taxon>
        <taxon>Planctomycetia</taxon>
        <taxon>Pirellulales</taxon>
        <taxon>Lacipirellulaceae</taxon>
        <taxon>Posidoniimonas</taxon>
    </lineage>
</organism>
<evidence type="ECO:0000313" key="4">
    <source>
        <dbReference type="Proteomes" id="UP000318478"/>
    </source>
</evidence>
<keyword evidence="4" id="KW-1185">Reference proteome</keyword>
<dbReference type="SUPFAM" id="SSF48239">
    <property type="entry name" value="Terpenoid cyclases/Protein prenyltransferases"/>
    <property type="match status" value="1"/>
</dbReference>
<keyword evidence="2" id="KW-0472">Membrane</keyword>
<sequence>MDEESDRTAWPPPLPTKDRKPAIAIAVASALFILLLVLGVRLAIQISHVRESGKEGIEETGGASVWPSDVREDATAAGDVGSLAQGSEDESAARAKTTEAEQTPAGNDQVEDVTEEVIPRKTSDAQLAESQDAGDDSRDAEQTVGRFFTLKEAVSRNSGAIGADIEPVDLSHAFEGRSDLRKQELVRNGGGSAVTEHAVELGLEWLARNQDRSGLWSLRGPYTDGAPLENERAASALALLAFQGAGHSHQGDLDSKYRSVVRKGWNALRELAGKDGSFLPPQRVASGGMYAHALCSVALNELYGMTRDRDYRHLAAQSLDFSLHAQSPMGGWRYTPESRDSDTSVRRSLRHCGRQTLRKQQWLPLTWRRELESLISRREAKSLTNLRSSSR</sequence>
<reference evidence="3 4" key="1">
    <citation type="submission" date="2019-02" db="EMBL/GenBank/DDBJ databases">
        <title>Deep-cultivation of Planctomycetes and their phenomic and genomic characterization uncovers novel biology.</title>
        <authorList>
            <person name="Wiegand S."/>
            <person name="Jogler M."/>
            <person name="Boedeker C."/>
            <person name="Pinto D."/>
            <person name="Vollmers J."/>
            <person name="Rivas-Marin E."/>
            <person name="Kohn T."/>
            <person name="Peeters S.H."/>
            <person name="Heuer A."/>
            <person name="Rast P."/>
            <person name="Oberbeckmann S."/>
            <person name="Bunk B."/>
            <person name="Jeske O."/>
            <person name="Meyerdierks A."/>
            <person name="Storesund J.E."/>
            <person name="Kallscheuer N."/>
            <person name="Luecker S."/>
            <person name="Lage O.M."/>
            <person name="Pohl T."/>
            <person name="Merkel B.J."/>
            <person name="Hornburger P."/>
            <person name="Mueller R.-W."/>
            <person name="Bruemmer F."/>
            <person name="Labrenz M."/>
            <person name="Spormann A.M."/>
            <person name="Op Den Camp H."/>
            <person name="Overmann J."/>
            <person name="Amann R."/>
            <person name="Jetten M.S.M."/>
            <person name="Mascher T."/>
            <person name="Medema M.H."/>
            <person name="Devos D.P."/>
            <person name="Kaster A.-K."/>
            <person name="Ovreas L."/>
            <person name="Rohde M."/>
            <person name="Galperin M.Y."/>
            <person name="Jogler C."/>
        </authorList>
    </citation>
    <scope>NUCLEOTIDE SEQUENCE [LARGE SCALE GENOMIC DNA]</scope>
    <source>
        <strain evidence="3 4">Pla123a</strain>
    </source>
</reference>
<evidence type="ECO:0000256" key="1">
    <source>
        <dbReference type="SAM" id="MobiDB-lite"/>
    </source>
</evidence>
<comment type="caution">
    <text evidence="3">The sequence shown here is derived from an EMBL/GenBank/DDBJ whole genome shotgun (WGS) entry which is preliminary data.</text>
</comment>
<dbReference type="InterPro" id="IPR008930">
    <property type="entry name" value="Terpenoid_cyclase/PrenylTrfase"/>
</dbReference>
<evidence type="ECO:0000256" key="2">
    <source>
        <dbReference type="SAM" id="Phobius"/>
    </source>
</evidence>
<gene>
    <name evidence="3" type="ORF">Pla123a_43890</name>
</gene>
<feature type="region of interest" description="Disordered" evidence="1">
    <location>
        <begin position="75"/>
        <end position="140"/>
    </location>
</feature>
<dbReference type="AlphaFoldDB" id="A0A5C5XVN7"/>
<proteinExistence type="predicted"/>
<keyword evidence="2" id="KW-0812">Transmembrane</keyword>
<dbReference type="Gene3D" id="1.50.10.20">
    <property type="match status" value="1"/>
</dbReference>
<feature type="transmembrane region" description="Helical" evidence="2">
    <location>
        <begin position="22"/>
        <end position="44"/>
    </location>
</feature>
<keyword evidence="2" id="KW-1133">Transmembrane helix</keyword>
<evidence type="ECO:0008006" key="5">
    <source>
        <dbReference type="Google" id="ProtNLM"/>
    </source>
</evidence>
<dbReference type="EMBL" id="SJPO01000013">
    <property type="protein sequence ID" value="TWT66960.1"/>
    <property type="molecule type" value="Genomic_DNA"/>
</dbReference>
<dbReference type="Proteomes" id="UP000318478">
    <property type="component" value="Unassembled WGS sequence"/>
</dbReference>
<evidence type="ECO:0000313" key="3">
    <source>
        <dbReference type="EMBL" id="TWT66960.1"/>
    </source>
</evidence>
<accession>A0A5C5XVN7</accession>
<name>A0A5C5XVN7_9BACT</name>